<gene>
    <name evidence="1" type="ORF">N7515_000761</name>
</gene>
<reference evidence="1" key="2">
    <citation type="journal article" date="2023" name="IMA Fungus">
        <title>Comparative genomic study of the Penicillium genus elucidates a diverse pangenome and 15 lateral gene transfer events.</title>
        <authorList>
            <person name="Petersen C."/>
            <person name="Sorensen T."/>
            <person name="Nielsen M.R."/>
            <person name="Sondergaard T.E."/>
            <person name="Sorensen J.L."/>
            <person name="Fitzpatrick D.A."/>
            <person name="Frisvad J.C."/>
            <person name="Nielsen K.L."/>
        </authorList>
    </citation>
    <scope>NUCLEOTIDE SEQUENCE</scope>
    <source>
        <strain evidence="1">IBT 22155</strain>
    </source>
</reference>
<proteinExistence type="predicted"/>
<name>A0A9W9HG04_9EURO</name>
<dbReference type="AlphaFoldDB" id="A0A9W9HG04"/>
<dbReference type="RefSeq" id="XP_056526671.1">
    <property type="nucleotide sequence ID" value="XM_056661505.1"/>
</dbReference>
<dbReference type="EMBL" id="JAPQKL010000001">
    <property type="protein sequence ID" value="KAJ5146197.1"/>
    <property type="molecule type" value="Genomic_DNA"/>
</dbReference>
<dbReference type="OrthoDB" id="4368687at2759"/>
<sequence>MFVDFCRVSRSQTPKHILLQCPLYKDLRKQFWERLDKNEVQVGTDYDTIVSHPQATRYVAKFVQQTGLLQQFRCIELEEDDEPQGLAAMELGVEDDGY</sequence>
<protein>
    <submittedName>
        <fullName evidence="1">Uncharacterized protein</fullName>
    </submittedName>
</protein>
<organism evidence="1 2">
    <name type="scientific">Penicillium bovifimosum</name>
    <dbReference type="NCBI Taxonomy" id="126998"/>
    <lineage>
        <taxon>Eukaryota</taxon>
        <taxon>Fungi</taxon>
        <taxon>Dikarya</taxon>
        <taxon>Ascomycota</taxon>
        <taxon>Pezizomycotina</taxon>
        <taxon>Eurotiomycetes</taxon>
        <taxon>Eurotiomycetidae</taxon>
        <taxon>Eurotiales</taxon>
        <taxon>Aspergillaceae</taxon>
        <taxon>Penicillium</taxon>
    </lineage>
</organism>
<evidence type="ECO:0000313" key="2">
    <source>
        <dbReference type="Proteomes" id="UP001149079"/>
    </source>
</evidence>
<dbReference type="Proteomes" id="UP001149079">
    <property type="component" value="Unassembled WGS sequence"/>
</dbReference>
<dbReference type="GeneID" id="81400675"/>
<keyword evidence="2" id="KW-1185">Reference proteome</keyword>
<reference evidence="1" key="1">
    <citation type="submission" date="2022-11" db="EMBL/GenBank/DDBJ databases">
        <authorList>
            <person name="Petersen C."/>
        </authorList>
    </citation>
    <scope>NUCLEOTIDE SEQUENCE</scope>
    <source>
        <strain evidence="1">IBT 22155</strain>
    </source>
</reference>
<comment type="caution">
    <text evidence="1">The sequence shown here is derived from an EMBL/GenBank/DDBJ whole genome shotgun (WGS) entry which is preliminary data.</text>
</comment>
<accession>A0A9W9HG04</accession>
<evidence type="ECO:0000313" key="1">
    <source>
        <dbReference type="EMBL" id="KAJ5146197.1"/>
    </source>
</evidence>